<feature type="domain" description="HD" evidence="1">
    <location>
        <begin position="37"/>
        <end position="151"/>
    </location>
</feature>
<dbReference type="STRING" id="871968.DESME_13780"/>
<reference evidence="3 4" key="1">
    <citation type="submission" date="2013-12" db="EMBL/GenBank/DDBJ databases">
        <authorList>
            <consortium name="DOE Joint Genome Institute"/>
            <person name="Smidt H."/>
            <person name="Huntemann M."/>
            <person name="Han J."/>
            <person name="Chen A."/>
            <person name="Kyrpides N."/>
            <person name="Mavromatis K."/>
            <person name="Markowitz V."/>
            <person name="Palaniappan K."/>
            <person name="Ivanova N."/>
            <person name="Schaumberg A."/>
            <person name="Pati A."/>
            <person name="Liolios K."/>
            <person name="Nordberg H.P."/>
            <person name="Cantor M.N."/>
            <person name="Hua S.X."/>
            <person name="Woyke T."/>
        </authorList>
    </citation>
    <scope>NUCLEOTIDE SEQUENCE [LARGE SCALE GENOMIC DNA]</scope>
    <source>
        <strain evidence="4">DSM 15288</strain>
    </source>
</reference>
<name>W0EFX3_9FIRM</name>
<dbReference type="eggNOG" id="COG2206">
    <property type="taxonomic scope" value="Bacteria"/>
</dbReference>
<dbReference type="SMART" id="SM00471">
    <property type="entry name" value="HDc"/>
    <property type="match status" value="2"/>
</dbReference>
<dbReference type="PROSITE" id="PS51832">
    <property type="entry name" value="HD_GYP"/>
    <property type="match status" value="1"/>
</dbReference>
<dbReference type="HOGENOM" id="CLU_040286_2_0_9"/>
<dbReference type="PANTHER" id="PTHR43155">
    <property type="entry name" value="CYCLIC DI-GMP PHOSPHODIESTERASE PA4108-RELATED"/>
    <property type="match status" value="1"/>
</dbReference>
<feature type="domain" description="HD-GYP" evidence="2">
    <location>
        <begin position="225"/>
        <end position="409"/>
    </location>
</feature>
<dbReference type="InterPro" id="IPR006675">
    <property type="entry name" value="HDIG_dom"/>
</dbReference>
<dbReference type="InterPro" id="IPR037522">
    <property type="entry name" value="HD_GYP_dom"/>
</dbReference>
<dbReference type="Pfam" id="PF13487">
    <property type="entry name" value="HD_5"/>
    <property type="match status" value="1"/>
</dbReference>
<dbReference type="Proteomes" id="UP000010847">
    <property type="component" value="Chromosome"/>
</dbReference>
<dbReference type="InterPro" id="IPR003607">
    <property type="entry name" value="HD/PDEase_dom"/>
</dbReference>
<keyword evidence="4" id="KW-1185">Reference proteome</keyword>
<feature type="domain" description="HD" evidence="1">
    <location>
        <begin position="247"/>
        <end position="369"/>
    </location>
</feature>
<accession>W0EFX3</accession>
<dbReference type="CDD" id="cd00077">
    <property type="entry name" value="HDc"/>
    <property type="match status" value="2"/>
</dbReference>
<dbReference type="RefSeq" id="WP_006715769.1">
    <property type="nucleotide sequence ID" value="NZ_CP007032.1"/>
</dbReference>
<gene>
    <name evidence="3" type="ORF">DESME_13780</name>
</gene>
<dbReference type="PROSITE" id="PS51831">
    <property type="entry name" value="HD"/>
    <property type="match status" value="2"/>
</dbReference>
<dbReference type="PANTHER" id="PTHR43155:SF1">
    <property type="entry name" value="3'3'-CGAMP-SPECIFIC PHOSPHODIESTERASE 1"/>
    <property type="match status" value="1"/>
</dbReference>
<evidence type="ECO:0008006" key="5">
    <source>
        <dbReference type="Google" id="ProtNLM"/>
    </source>
</evidence>
<organism evidence="3 4">
    <name type="scientific">Desulfitobacterium metallireducens DSM 15288</name>
    <dbReference type="NCBI Taxonomy" id="871968"/>
    <lineage>
        <taxon>Bacteria</taxon>
        <taxon>Bacillati</taxon>
        <taxon>Bacillota</taxon>
        <taxon>Clostridia</taxon>
        <taxon>Eubacteriales</taxon>
        <taxon>Desulfitobacteriaceae</taxon>
        <taxon>Desulfitobacterium</taxon>
    </lineage>
</organism>
<protein>
    <recommendedName>
        <fullName evidence="5">Phosphohydrolase</fullName>
    </recommendedName>
</protein>
<dbReference type="InterPro" id="IPR006674">
    <property type="entry name" value="HD_domain"/>
</dbReference>
<dbReference type="KEGG" id="dmt:DESME_13780"/>
<dbReference type="SUPFAM" id="SSF109604">
    <property type="entry name" value="HD-domain/PDEase-like"/>
    <property type="match status" value="2"/>
</dbReference>
<evidence type="ECO:0000259" key="2">
    <source>
        <dbReference type="PROSITE" id="PS51832"/>
    </source>
</evidence>
<evidence type="ECO:0000313" key="4">
    <source>
        <dbReference type="Proteomes" id="UP000010847"/>
    </source>
</evidence>
<dbReference type="AlphaFoldDB" id="W0EFX3"/>
<dbReference type="NCBIfam" id="TIGR00277">
    <property type="entry name" value="HDIG"/>
    <property type="match status" value="1"/>
</dbReference>
<dbReference type="Pfam" id="PF01966">
    <property type="entry name" value="HD"/>
    <property type="match status" value="1"/>
</dbReference>
<dbReference type="EMBL" id="CP007032">
    <property type="protein sequence ID" value="AHF07976.1"/>
    <property type="molecule type" value="Genomic_DNA"/>
</dbReference>
<dbReference type="OrthoDB" id="9798833at2"/>
<sequence>MRPEYASLIRRMWSFSKALDLALVDEEIEKGFHTHIGQRHGERVAYIALSLAQKLKRPEEDLINVMVAGLLHDIGAVGGFRKFHGDSRLIREHCILGSEIVILFPEGDILAPAIRFHHEAPDVNYSALKEDPEKVPLLAKILGLADRIDVALSSRKVLTKSEKDKLIRWVIEHEGIFFFPEIVPAFLGLAQQEAFWLDLEQPNLMQIAFQMLGMSCDMLAHGNLGSQFTSMLAITFADLIDQKSSFTARHSHSVSETVERLAKAVGWNEKAVEEIRVAGLLHDLGKLSIPRRILDKPGHLDPDEIEVIRTHTYFTYRLLDEAGFPMQVVRWAAYHHERLDGTGYPFALTSSELDTGSRLMTIADIFAALTEERPYRKALSEGVALDILEKGSGIQVDPELMKVAWKALG</sequence>
<evidence type="ECO:0000259" key="1">
    <source>
        <dbReference type="PROSITE" id="PS51831"/>
    </source>
</evidence>
<proteinExistence type="predicted"/>
<evidence type="ECO:0000313" key="3">
    <source>
        <dbReference type="EMBL" id="AHF07976.1"/>
    </source>
</evidence>
<dbReference type="Gene3D" id="1.10.3210.10">
    <property type="entry name" value="Hypothetical protein af1432"/>
    <property type="match status" value="2"/>
</dbReference>